<evidence type="ECO:0000256" key="5">
    <source>
        <dbReference type="ARBA" id="ARBA00022723"/>
    </source>
</evidence>
<feature type="binding site" evidence="10">
    <location>
        <position position="176"/>
    </location>
    <ligand>
        <name>Ca(2+)</name>
        <dbReference type="ChEBI" id="CHEBI:29108"/>
        <label>2</label>
    </ligand>
</feature>
<feature type="binding site" evidence="10">
    <location>
        <position position="10"/>
    </location>
    <ligand>
        <name>Ca(2+)</name>
        <dbReference type="ChEBI" id="CHEBI:29108"/>
        <label>1</label>
    </ligand>
</feature>
<protein>
    <submittedName>
        <fullName evidence="13">Plant peroxidase</fullName>
    </submittedName>
</protein>
<evidence type="ECO:0000256" key="4">
    <source>
        <dbReference type="ARBA" id="ARBA00022617"/>
    </source>
</evidence>
<evidence type="ECO:0000259" key="12">
    <source>
        <dbReference type="PROSITE" id="PS50873"/>
    </source>
</evidence>
<evidence type="ECO:0000256" key="6">
    <source>
        <dbReference type="ARBA" id="ARBA00023002"/>
    </source>
</evidence>
<feature type="disulfide bond" evidence="11">
    <location>
        <begin position="123"/>
        <end position="155"/>
    </location>
</feature>
<dbReference type="GO" id="GO:0046872">
    <property type="term" value="F:metal ion binding"/>
    <property type="evidence" value="ECO:0007669"/>
    <property type="project" value="UniProtKB-KW"/>
</dbReference>
<gene>
    <name evidence="13" type="ORF">BVC80_1837g308</name>
</gene>
<dbReference type="GO" id="GO:0020037">
    <property type="term" value="F:heme binding"/>
    <property type="evidence" value="ECO:0007669"/>
    <property type="project" value="InterPro"/>
</dbReference>
<dbReference type="GO" id="GO:0140825">
    <property type="term" value="F:lactoperoxidase activity"/>
    <property type="evidence" value="ECO:0007669"/>
    <property type="project" value="UniProtKB-EC"/>
</dbReference>
<dbReference type="Gene3D" id="1.10.420.10">
    <property type="entry name" value="Peroxidase, domain 2"/>
    <property type="match status" value="1"/>
</dbReference>
<comment type="similarity">
    <text evidence="2">Belongs to the peroxidase family. Ascorbate peroxidase subfamily.</text>
</comment>
<dbReference type="PRINTS" id="PR00461">
    <property type="entry name" value="PLPEROXIDASE"/>
</dbReference>
<accession>A0A200R465</accession>
<evidence type="ECO:0000256" key="7">
    <source>
        <dbReference type="ARBA" id="ARBA00023004"/>
    </source>
</evidence>
<keyword evidence="6" id="KW-0560">Oxidoreductase</keyword>
<dbReference type="InterPro" id="IPR010255">
    <property type="entry name" value="Haem_peroxidase_sf"/>
</dbReference>
<feature type="binding site" evidence="10">
    <location>
        <position position="168"/>
    </location>
    <ligand>
        <name>Ca(2+)</name>
        <dbReference type="ChEBI" id="CHEBI:29108"/>
        <label>2</label>
    </ligand>
</feature>
<keyword evidence="10" id="KW-0106">Calcium</keyword>
<comment type="cofactor">
    <cofactor evidence="10">
        <name>heme b</name>
        <dbReference type="ChEBI" id="CHEBI:60344"/>
    </cofactor>
    <text evidence="10">Binds 1 heme b (iron(II)-protoporphyrin IX) group per subunit.</text>
</comment>
<feature type="binding site" evidence="10">
    <location>
        <position position="171"/>
    </location>
    <ligand>
        <name>Ca(2+)</name>
        <dbReference type="ChEBI" id="CHEBI:29108"/>
        <label>2</label>
    </ligand>
</feature>
<comment type="caution">
    <text evidence="13">The sequence shown here is derived from an EMBL/GenBank/DDBJ whole genome shotgun (WGS) entry which is preliminary data.</text>
</comment>
<keyword evidence="8 11" id="KW-1015">Disulfide bond</keyword>
<evidence type="ECO:0000256" key="8">
    <source>
        <dbReference type="ARBA" id="ARBA00023157"/>
    </source>
</evidence>
<name>A0A200R465_MACCD</name>
<dbReference type="PANTHER" id="PTHR31517">
    <property type="match status" value="1"/>
</dbReference>
<dbReference type="PANTHER" id="PTHR31517:SF51">
    <property type="entry name" value="PEROXIDASE 55"/>
    <property type="match status" value="1"/>
</dbReference>
<keyword evidence="4" id="KW-0349">Heme</keyword>
<dbReference type="STRING" id="56857.A0A200R465"/>
<feature type="disulfide bond" evidence="11">
    <location>
        <begin position="44"/>
        <end position="244"/>
    </location>
</feature>
<keyword evidence="3 13" id="KW-0575">Peroxidase</keyword>
<keyword evidence="7 10" id="KW-0408">Iron</keyword>
<dbReference type="Pfam" id="PF00141">
    <property type="entry name" value="peroxidase"/>
    <property type="match status" value="1"/>
</dbReference>
<evidence type="ECO:0000313" key="14">
    <source>
        <dbReference type="Proteomes" id="UP000195402"/>
    </source>
</evidence>
<comment type="cofactor">
    <cofactor evidence="10">
        <name>Ca(2+)</name>
        <dbReference type="ChEBI" id="CHEBI:29108"/>
    </cofactor>
    <text evidence="10">Binds 2 calcium ions per subunit.</text>
</comment>
<feature type="binding site" evidence="9">
    <location>
        <position position="86"/>
    </location>
    <ligand>
        <name>substrate</name>
    </ligand>
</feature>
<dbReference type="GO" id="GO:0006979">
    <property type="term" value="P:response to oxidative stress"/>
    <property type="evidence" value="ECO:0007669"/>
    <property type="project" value="InterPro"/>
</dbReference>
<dbReference type="AlphaFoldDB" id="A0A200R465"/>
<dbReference type="InterPro" id="IPR002016">
    <property type="entry name" value="Haem_peroxidase"/>
</dbReference>
<evidence type="ECO:0000256" key="9">
    <source>
        <dbReference type="PIRSR" id="PIRSR600823-2"/>
    </source>
</evidence>
<comment type="catalytic activity">
    <reaction evidence="1">
        <text>2 a phenolic donor + H2O2 = 2 a phenolic radical donor + 2 H2O</text>
        <dbReference type="Rhea" id="RHEA:56136"/>
        <dbReference type="ChEBI" id="CHEBI:15377"/>
        <dbReference type="ChEBI" id="CHEBI:16240"/>
        <dbReference type="ChEBI" id="CHEBI:139520"/>
        <dbReference type="ChEBI" id="CHEBI:139521"/>
        <dbReference type="EC" id="1.11.1.7"/>
    </reaction>
</comment>
<dbReference type="Proteomes" id="UP000195402">
    <property type="component" value="Unassembled WGS sequence"/>
</dbReference>
<feature type="binding site" description="axial binding residue" evidence="10">
    <location>
        <position position="116"/>
    </location>
    <ligand>
        <name>heme b</name>
        <dbReference type="ChEBI" id="CHEBI:60344"/>
    </ligand>
    <ligandPart>
        <name>Fe</name>
        <dbReference type="ChEBI" id="CHEBI:18248"/>
    </ligandPart>
</feature>
<dbReference type="PROSITE" id="PS50873">
    <property type="entry name" value="PEROXIDASE_4"/>
    <property type="match status" value="1"/>
</dbReference>
<dbReference type="CDD" id="cd00693">
    <property type="entry name" value="secretory_peroxidase"/>
    <property type="match status" value="1"/>
</dbReference>
<dbReference type="OrthoDB" id="2113341at2759"/>
<evidence type="ECO:0000256" key="2">
    <source>
        <dbReference type="ARBA" id="ARBA00006873"/>
    </source>
</evidence>
<organism evidence="13 14">
    <name type="scientific">Macleaya cordata</name>
    <name type="common">Five-seeded plume-poppy</name>
    <name type="synonym">Bocconia cordata</name>
    <dbReference type="NCBI Taxonomy" id="56857"/>
    <lineage>
        <taxon>Eukaryota</taxon>
        <taxon>Viridiplantae</taxon>
        <taxon>Streptophyta</taxon>
        <taxon>Embryophyta</taxon>
        <taxon>Tracheophyta</taxon>
        <taxon>Spermatophyta</taxon>
        <taxon>Magnoliopsida</taxon>
        <taxon>Ranunculales</taxon>
        <taxon>Papaveraceae</taxon>
        <taxon>Papaveroideae</taxon>
        <taxon>Macleaya</taxon>
    </lineage>
</organism>
<dbReference type="Gene3D" id="1.10.520.10">
    <property type="match status" value="1"/>
</dbReference>
<dbReference type="GO" id="GO:0042744">
    <property type="term" value="P:hydrogen peroxide catabolic process"/>
    <property type="evidence" value="ECO:0007669"/>
    <property type="project" value="InterPro"/>
</dbReference>
<evidence type="ECO:0000256" key="3">
    <source>
        <dbReference type="ARBA" id="ARBA00022559"/>
    </source>
</evidence>
<reference evidence="13 14" key="1">
    <citation type="journal article" date="2017" name="Mol. Plant">
        <title>The Genome of Medicinal Plant Macleaya cordata Provides New Insights into Benzylisoquinoline Alkaloids Metabolism.</title>
        <authorList>
            <person name="Liu X."/>
            <person name="Liu Y."/>
            <person name="Huang P."/>
            <person name="Ma Y."/>
            <person name="Qing Z."/>
            <person name="Tang Q."/>
            <person name="Cao H."/>
            <person name="Cheng P."/>
            <person name="Zheng Y."/>
            <person name="Yuan Z."/>
            <person name="Zhou Y."/>
            <person name="Liu J."/>
            <person name="Tang Z."/>
            <person name="Zhuo Y."/>
            <person name="Zhang Y."/>
            <person name="Yu L."/>
            <person name="Huang J."/>
            <person name="Yang P."/>
            <person name="Peng Q."/>
            <person name="Zhang J."/>
            <person name="Jiang W."/>
            <person name="Zhang Z."/>
            <person name="Lin K."/>
            <person name="Ro D.K."/>
            <person name="Chen X."/>
            <person name="Xiong X."/>
            <person name="Shang Y."/>
            <person name="Huang S."/>
            <person name="Zeng J."/>
        </authorList>
    </citation>
    <scope>NUCLEOTIDE SEQUENCE [LARGE SCALE GENOMIC DNA]</scope>
    <source>
        <strain evidence="14">cv. BLH2017</strain>
        <tissue evidence="13">Root</tissue>
    </source>
</reference>
<feature type="binding site" evidence="10">
    <location>
        <position position="117"/>
    </location>
    <ligand>
        <name>Ca(2+)</name>
        <dbReference type="ChEBI" id="CHEBI:29108"/>
        <label>2</label>
    </ligand>
</feature>
<dbReference type="PROSITE" id="PS00435">
    <property type="entry name" value="PEROXIDASE_1"/>
    <property type="match status" value="1"/>
</dbReference>
<dbReference type="InterPro" id="IPR019793">
    <property type="entry name" value="Peroxidases_heam-ligand_BS"/>
</dbReference>
<feature type="domain" description="Plant heme peroxidase family profile" evidence="12">
    <location>
        <begin position="1"/>
        <end position="248"/>
    </location>
</feature>
<evidence type="ECO:0000313" key="13">
    <source>
        <dbReference type="EMBL" id="OVA17485.1"/>
    </source>
</evidence>
<dbReference type="OMA" id="SMTDMIA"/>
<evidence type="ECO:0000256" key="11">
    <source>
        <dbReference type="PIRSR" id="PIRSR600823-5"/>
    </source>
</evidence>
<dbReference type="PRINTS" id="PR00458">
    <property type="entry name" value="PEROXIDASE"/>
</dbReference>
<dbReference type="InterPro" id="IPR000823">
    <property type="entry name" value="Peroxidase_pln"/>
</dbReference>
<dbReference type="EMBL" id="MVGT01000438">
    <property type="protein sequence ID" value="OVA17485.1"/>
    <property type="molecule type" value="Genomic_DNA"/>
</dbReference>
<dbReference type="SUPFAM" id="SSF48113">
    <property type="entry name" value="Heme-dependent peroxidases"/>
    <property type="match status" value="1"/>
</dbReference>
<dbReference type="FunFam" id="1.10.420.10:FF:000001">
    <property type="entry name" value="Peroxidase"/>
    <property type="match status" value="1"/>
</dbReference>
<evidence type="ECO:0000256" key="10">
    <source>
        <dbReference type="PIRSR" id="PIRSR600823-3"/>
    </source>
</evidence>
<dbReference type="InterPro" id="IPR033905">
    <property type="entry name" value="Secretory_peroxidase"/>
</dbReference>
<dbReference type="InParanoid" id="A0A200R465"/>
<sequence>MIASPNNDAEKDAPDNLSLAGDGFDTVIKAKKAVEASCPGVVSCADILAIAARDVVVLSGGPSFNVELGRLDGFISQASRVAGNLPEPDSDLDKLNSMFRRNNLNQIDMIALSGAHTVGFSHCNRFAKRLYSFTPSSPVDPTLDPDYAQQLMGACPRNVDPIIAIDMDPVTPRIFDNVYYQNLVAGKGLFTSDQVLFTDMASRSTVNDFATNPLNFNGAFANGMRNLGRVGVKTGSQGEIRRDCTAFNS</sequence>
<keyword evidence="5 10" id="KW-0479">Metal-binding</keyword>
<keyword evidence="14" id="KW-1185">Reference proteome</keyword>
<evidence type="ECO:0000256" key="1">
    <source>
        <dbReference type="ARBA" id="ARBA00000189"/>
    </source>
</evidence>
<proteinExistence type="inferred from homology"/>